<dbReference type="OMA" id="REGWCAS"/>
<protein>
    <submittedName>
        <fullName evidence="1">Uncharacterized protein</fullName>
    </submittedName>
</protein>
<reference evidence="1" key="1">
    <citation type="journal article" date="2012" name="Proc. Natl. Acad. Sci. U.S.A.">
        <title>Antigenic diversity is generated by distinct evolutionary mechanisms in African trypanosome species.</title>
        <authorList>
            <person name="Jackson A.P."/>
            <person name="Berry A."/>
            <person name="Aslett M."/>
            <person name="Allison H.C."/>
            <person name="Burton P."/>
            <person name="Vavrova-Anderson J."/>
            <person name="Brown R."/>
            <person name="Browne H."/>
            <person name="Corton N."/>
            <person name="Hauser H."/>
            <person name="Gamble J."/>
            <person name="Gilderthorp R."/>
            <person name="Marcello L."/>
            <person name="McQuillan J."/>
            <person name="Otto T.D."/>
            <person name="Quail M.A."/>
            <person name="Sanders M.J."/>
            <person name="van Tonder A."/>
            <person name="Ginger M.L."/>
            <person name="Field M.C."/>
            <person name="Barry J.D."/>
            <person name="Hertz-Fowler C."/>
            <person name="Berriman M."/>
        </authorList>
    </citation>
    <scope>NUCLEOTIDE SEQUENCE</scope>
    <source>
        <strain evidence="1">Y486</strain>
    </source>
</reference>
<gene>
    <name evidence="1" type="ORF">TVY486_0401470</name>
</gene>
<sequence>MSTHHVQPLPGITLNGASYPLDEVVFESIPRTDRRYIRRREVQAFRVAPQPPQRPRWNASVVDETRPFPERPLMHTLHCYNGVGNHCGIGFPAVISGAEHLGRSPPTLLWRINAEKAASHTSAIARSCTPLSNKSFLARIIAEDLASEGKTLRDGWLPPSLTGTIPHYKWDQYRSLHDTWGYHNIKPLRNIEVYVTPYERVKLVNQKNREEKYRKRMEKAGAVTTFLPSIDQQHVPESFKMSNIDEWWHLDPTLPLRRPPEGDVVENGASRI</sequence>
<evidence type="ECO:0000313" key="1">
    <source>
        <dbReference type="EMBL" id="CCC47481.1"/>
    </source>
</evidence>
<proteinExistence type="predicted"/>
<dbReference type="AlphaFoldDB" id="G0TU47"/>
<accession>G0TU47</accession>
<dbReference type="EMBL" id="HE573020">
    <property type="protein sequence ID" value="CCC47481.1"/>
    <property type="molecule type" value="Genomic_DNA"/>
</dbReference>
<name>G0TU47_TRYVY</name>
<dbReference type="VEuPathDB" id="TriTrypDB:TvY486_0401470"/>
<organism evidence="1">
    <name type="scientific">Trypanosoma vivax (strain Y486)</name>
    <dbReference type="NCBI Taxonomy" id="1055687"/>
    <lineage>
        <taxon>Eukaryota</taxon>
        <taxon>Discoba</taxon>
        <taxon>Euglenozoa</taxon>
        <taxon>Kinetoplastea</taxon>
        <taxon>Metakinetoplastina</taxon>
        <taxon>Trypanosomatida</taxon>
        <taxon>Trypanosomatidae</taxon>
        <taxon>Trypanosoma</taxon>
        <taxon>Duttonella</taxon>
    </lineage>
</organism>